<reference evidence="2 3" key="2">
    <citation type="journal article" date="2015" name="PLoS ONE">
        <title>Whole-Genome Optical Mapping and Finished Genome Sequence of Sphingobacterium deserti sp. nov., a New Species Isolated from the Western Desert of China.</title>
        <authorList>
            <person name="Teng C."/>
            <person name="Zhou Z."/>
            <person name="Molnar I."/>
            <person name="Li X."/>
            <person name="Tang R."/>
            <person name="Chen M."/>
            <person name="Wang L."/>
            <person name="Su S."/>
            <person name="Zhang W."/>
            <person name="Lin M."/>
        </authorList>
    </citation>
    <scope>NUCLEOTIDE SEQUENCE [LARGE SCALE GENOMIC DNA]</scope>
    <source>
        <strain evidence="3">ACCC05744</strain>
    </source>
</reference>
<keyword evidence="1" id="KW-1133">Transmembrane helix</keyword>
<feature type="transmembrane region" description="Helical" evidence="1">
    <location>
        <begin position="206"/>
        <end position="228"/>
    </location>
</feature>
<dbReference type="PATRIC" id="fig|1229276.3.peg.1749"/>
<feature type="transmembrane region" description="Helical" evidence="1">
    <location>
        <begin position="43"/>
        <end position="66"/>
    </location>
</feature>
<keyword evidence="1" id="KW-0812">Transmembrane</keyword>
<keyword evidence="1" id="KW-0472">Membrane</keyword>
<sequence length="329" mass="38038">MRKGFGIFWLLFFLYFIFAHPAIIYYNTEFRNTNLDLVNPNAALFHLALSFILWAAVFTIAIWLILRYSVIAKRNIKKLSNTGKRLQGEIVEVKPLKSAHAKFKTQTIVLKLANLAGETIWHSMSFTDTKPEENRYQVGKMCYLRVDPKFKTSPYVVLEESLVSVNWFLMVVWCMFLAAVLYYFTFSYDLENGGYGWRFLSTWHPLVVIPSCIIFFPGIIFLILRYVVFKKMNIGPEATVLKFKGKRALASIGQIEQTGTSINDQPEVRFHVQFHDAHGNLHTPTIKKIVALIDLGTIKNGKEKMLFYDPENPKRVAFEEDLMNELNIV</sequence>
<dbReference type="RefSeq" id="WP_037497573.1">
    <property type="nucleotide sequence ID" value="NZ_JJMU01000024.1"/>
</dbReference>
<dbReference type="eggNOG" id="COG0848">
    <property type="taxonomic scope" value="Bacteria"/>
</dbReference>
<dbReference type="OrthoDB" id="662998at2"/>
<gene>
    <name evidence="2" type="ORF">DI53_1697</name>
</gene>
<evidence type="ECO:0000313" key="2">
    <source>
        <dbReference type="EMBL" id="KGE14668.1"/>
    </source>
</evidence>
<dbReference type="Proteomes" id="UP000031802">
    <property type="component" value="Unassembled WGS sequence"/>
</dbReference>
<name>A0A0B8T4H1_9SPHI</name>
<dbReference type="AlphaFoldDB" id="A0A0B8T4H1"/>
<reference evidence="3" key="1">
    <citation type="submission" date="2014-04" db="EMBL/GenBank/DDBJ databases">
        <title>Whole-Genome optical mapping and complete genome sequence of Sphingobacterium deserti sp. nov., a new spaces isolated from desert in the west of China.</title>
        <authorList>
            <person name="Teng C."/>
            <person name="Zhou Z."/>
            <person name="Li X."/>
            <person name="Chen M."/>
            <person name="Lin M."/>
            <person name="Wang L."/>
            <person name="Su S."/>
            <person name="Zhang C."/>
            <person name="Zhang W."/>
        </authorList>
    </citation>
    <scope>NUCLEOTIDE SEQUENCE [LARGE SCALE GENOMIC DNA]</scope>
    <source>
        <strain evidence="3">ACCC05744</strain>
    </source>
</reference>
<keyword evidence="3" id="KW-1185">Reference proteome</keyword>
<evidence type="ECO:0000256" key="1">
    <source>
        <dbReference type="SAM" id="Phobius"/>
    </source>
</evidence>
<comment type="caution">
    <text evidence="2">The sequence shown here is derived from an EMBL/GenBank/DDBJ whole genome shotgun (WGS) entry which is preliminary data.</text>
</comment>
<protein>
    <recommendedName>
        <fullName evidence="4">DUF3592 domain-containing protein</fullName>
    </recommendedName>
</protein>
<proteinExistence type="predicted"/>
<dbReference type="STRING" id="1229276.DI53_1697"/>
<dbReference type="EMBL" id="JJMU01000024">
    <property type="protein sequence ID" value="KGE14668.1"/>
    <property type="molecule type" value="Genomic_DNA"/>
</dbReference>
<feature type="transmembrane region" description="Helical" evidence="1">
    <location>
        <begin position="167"/>
        <end position="186"/>
    </location>
</feature>
<evidence type="ECO:0008006" key="4">
    <source>
        <dbReference type="Google" id="ProtNLM"/>
    </source>
</evidence>
<organism evidence="2 3">
    <name type="scientific">Sphingobacterium deserti</name>
    <dbReference type="NCBI Taxonomy" id="1229276"/>
    <lineage>
        <taxon>Bacteria</taxon>
        <taxon>Pseudomonadati</taxon>
        <taxon>Bacteroidota</taxon>
        <taxon>Sphingobacteriia</taxon>
        <taxon>Sphingobacteriales</taxon>
        <taxon>Sphingobacteriaceae</taxon>
        <taxon>Sphingobacterium</taxon>
    </lineage>
</organism>
<accession>A0A0B8T4H1</accession>
<evidence type="ECO:0000313" key="3">
    <source>
        <dbReference type="Proteomes" id="UP000031802"/>
    </source>
</evidence>